<evidence type="ECO:0000313" key="2">
    <source>
        <dbReference type="EMBL" id="OIP03470.1"/>
    </source>
</evidence>
<dbReference type="InterPro" id="IPR014710">
    <property type="entry name" value="RmlC-like_jellyroll"/>
</dbReference>
<proteinExistence type="predicted"/>
<organism evidence="2 3">
    <name type="scientific">Candidatus Beckwithbacteria bacterium CG2_30_44_31</name>
    <dbReference type="NCBI Taxonomy" id="1805035"/>
    <lineage>
        <taxon>Bacteria</taxon>
        <taxon>Candidatus Beckwithiibacteriota</taxon>
    </lineage>
</organism>
<dbReference type="InterPro" id="IPR011051">
    <property type="entry name" value="RmlC_Cupin_sf"/>
</dbReference>
<name>A0A1J5B9B6_9BACT</name>
<dbReference type="AlphaFoldDB" id="A0A1J5B9B6"/>
<evidence type="ECO:0000313" key="3">
    <source>
        <dbReference type="Proteomes" id="UP000183605"/>
    </source>
</evidence>
<dbReference type="Proteomes" id="UP000183605">
    <property type="component" value="Unassembled WGS sequence"/>
</dbReference>
<gene>
    <name evidence="2" type="ORF">AUK18_01960</name>
</gene>
<feature type="domain" description="Cupin type-2" evidence="1">
    <location>
        <begin position="24"/>
        <end position="81"/>
    </location>
</feature>
<comment type="caution">
    <text evidence="2">The sequence shown here is derived from an EMBL/GenBank/DDBJ whole genome shotgun (WGS) entry which is preliminary data.</text>
</comment>
<protein>
    <recommendedName>
        <fullName evidence="1">Cupin type-2 domain-containing protein</fullName>
    </recommendedName>
</protein>
<reference evidence="2 3" key="1">
    <citation type="journal article" date="2016" name="Environ. Microbiol.">
        <title>Genomic resolution of a cold subsurface aquifer community provides metabolic insights for novel microbes adapted to high CO concentrations.</title>
        <authorList>
            <person name="Probst A.J."/>
            <person name="Castelle C.J."/>
            <person name="Singh A."/>
            <person name="Brown C.T."/>
            <person name="Anantharaman K."/>
            <person name="Sharon I."/>
            <person name="Hug L.A."/>
            <person name="Burstein D."/>
            <person name="Emerson J.B."/>
            <person name="Thomas B.C."/>
            <person name="Banfield J.F."/>
        </authorList>
    </citation>
    <scope>NUCLEOTIDE SEQUENCE [LARGE SCALE GENOMIC DNA]</scope>
    <source>
        <strain evidence="2">CG2_30_44_31</strain>
    </source>
</reference>
<accession>A0A1J5B9B6</accession>
<dbReference type="SUPFAM" id="SSF51182">
    <property type="entry name" value="RmlC-like cupins"/>
    <property type="match status" value="1"/>
</dbReference>
<sequence length="95" mass="10976">MPEVSIYQKIKKITDGKIASCYVYYLKPGGRELKHYHQGVELVYVLKGSCQTHQQGKLYVYKKGQIHEVINDSKNQLVFICLTIPPESKKNTIYI</sequence>
<dbReference type="InterPro" id="IPR013096">
    <property type="entry name" value="Cupin_2"/>
</dbReference>
<dbReference type="Pfam" id="PF07883">
    <property type="entry name" value="Cupin_2"/>
    <property type="match status" value="1"/>
</dbReference>
<evidence type="ECO:0000259" key="1">
    <source>
        <dbReference type="Pfam" id="PF07883"/>
    </source>
</evidence>
<dbReference type="Gene3D" id="2.60.120.10">
    <property type="entry name" value="Jelly Rolls"/>
    <property type="match status" value="1"/>
</dbReference>
<dbReference type="EMBL" id="MNXQ01000036">
    <property type="protein sequence ID" value="OIP03470.1"/>
    <property type="molecule type" value="Genomic_DNA"/>
</dbReference>